<organism evidence="6 7">
    <name type="scientific">Spiroplasma ixodetis</name>
    <dbReference type="NCBI Taxonomy" id="2141"/>
    <lineage>
        <taxon>Bacteria</taxon>
        <taxon>Bacillati</taxon>
        <taxon>Mycoplasmatota</taxon>
        <taxon>Mollicutes</taxon>
        <taxon>Entomoplasmatales</taxon>
        <taxon>Spiroplasmataceae</taxon>
        <taxon>Spiroplasma</taxon>
    </lineage>
</organism>
<evidence type="ECO:0000256" key="2">
    <source>
        <dbReference type="ARBA" id="ARBA00022448"/>
    </source>
</evidence>
<accession>A0ABM8BY70</accession>
<evidence type="ECO:0000256" key="3">
    <source>
        <dbReference type="ARBA" id="ARBA00022741"/>
    </source>
</evidence>
<reference evidence="6 7" key="1">
    <citation type="journal article" date="2022" name="Front. Microbiol.">
        <title>Male-killing mechanisms vary between Spiroplasma species.</title>
        <authorList>
            <person name="Arai H."/>
            <person name="Inoue M."/>
            <person name="Kageyama D."/>
        </authorList>
    </citation>
    <scope>NUCLEOTIDE SEQUENCE [LARGE SCALE GENOMIC DNA]</scope>
    <source>
        <strain evidence="7">sHm</strain>
    </source>
</reference>
<keyword evidence="7" id="KW-1185">Reference proteome</keyword>
<name>A0ABM8BY70_9MOLU</name>
<dbReference type="PANTHER" id="PTHR42711:SF5">
    <property type="entry name" value="ABC TRANSPORTER ATP-BINDING PROTEIN NATA"/>
    <property type="match status" value="1"/>
</dbReference>
<dbReference type="EMBL" id="AP026933">
    <property type="protein sequence ID" value="BDT04824.1"/>
    <property type="molecule type" value="Genomic_DNA"/>
</dbReference>
<dbReference type="InterPro" id="IPR003439">
    <property type="entry name" value="ABC_transporter-like_ATP-bd"/>
</dbReference>
<dbReference type="PANTHER" id="PTHR42711">
    <property type="entry name" value="ABC TRANSPORTER ATP-BINDING PROTEIN"/>
    <property type="match status" value="1"/>
</dbReference>
<dbReference type="Proteomes" id="UP001163387">
    <property type="component" value="Chromosome"/>
</dbReference>
<evidence type="ECO:0000256" key="1">
    <source>
        <dbReference type="ARBA" id="ARBA00005417"/>
    </source>
</evidence>
<proteinExistence type="inferred from homology"/>
<keyword evidence="2" id="KW-0813">Transport</keyword>
<evidence type="ECO:0000313" key="6">
    <source>
        <dbReference type="EMBL" id="BDT04824.1"/>
    </source>
</evidence>
<dbReference type="Pfam" id="PF00005">
    <property type="entry name" value="ABC_tran"/>
    <property type="match status" value="1"/>
</dbReference>
<gene>
    <name evidence="6" type="ORF">SHM_24700</name>
</gene>
<sequence length="113" mass="13144">MWGEVRKNIMFLSGGQQQRLNILLSVIHKPDLVILDEVSTGLDIEVKEEIFDFLQKNIVEKNVAMILVTHNMSEIEHFCTRIIYMHDGDIIEKRTVKEVVKEYGSVHNYISKT</sequence>
<keyword evidence="4" id="KW-0067">ATP-binding</keyword>
<evidence type="ECO:0000259" key="5">
    <source>
        <dbReference type="Pfam" id="PF00005"/>
    </source>
</evidence>
<dbReference type="RefSeq" id="WP_281748477.1">
    <property type="nucleotide sequence ID" value="NZ_AP026933.1"/>
</dbReference>
<dbReference type="Gene3D" id="3.40.50.300">
    <property type="entry name" value="P-loop containing nucleotide triphosphate hydrolases"/>
    <property type="match status" value="1"/>
</dbReference>
<comment type="similarity">
    <text evidence="1">Belongs to the ABC transporter superfamily.</text>
</comment>
<protein>
    <recommendedName>
        <fullName evidence="5">ABC transporter domain-containing protein</fullName>
    </recommendedName>
</protein>
<dbReference type="InterPro" id="IPR050763">
    <property type="entry name" value="ABC_transporter_ATP-binding"/>
</dbReference>
<dbReference type="InterPro" id="IPR027417">
    <property type="entry name" value="P-loop_NTPase"/>
</dbReference>
<feature type="domain" description="ABC transporter" evidence="5">
    <location>
        <begin position="7"/>
        <end position="38"/>
    </location>
</feature>
<dbReference type="SUPFAM" id="SSF52540">
    <property type="entry name" value="P-loop containing nucleoside triphosphate hydrolases"/>
    <property type="match status" value="1"/>
</dbReference>
<evidence type="ECO:0000313" key="7">
    <source>
        <dbReference type="Proteomes" id="UP001163387"/>
    </source>
</evidence>
<evidence type="ECO:0000256" key="4">
    <source>
        <dbReference type="ARBA" id="ARBA00022840"/>
    </source>
</evidence>
<keyword evidence="3" id="KW-0547">Nucleotide-binding</keyword>